<proteinExistence type="predicted"/>
<protein>
    <submittedName>
        <fullName evidence="1">Uncharacterized protein</fullName>
    </submittedName>
</protein>
<reference evidence="1" key="1">
    <citation type="submission" date="2014-09" db="EMBL/GenBank/DDBJ databases">
        <authorList>
            <person name="Magalhaes I.L.F."/>
            <person name="Oliveira U."/>
            <person name="Santos F.R."/>
            <person name="Vidigal T.H.D.A."/>
            <person name="Brescovit A.D."/>
            <person name="Santos A.J."/>
        </authorList>
    </citation>
    <scope>NUCLEOTIDE SEQUENCE</scope>
    <source>
        <tissue evidence="1">Shoot tissue taken approximately 20 cm above the soil surface</tissue>
    </source>
</reference>
<dbReference type="EMBL" id="GBRH01195845">
    <property type="protein sequence ID" value="JAE02051.1"/>
    <property type="molecule type" value="Transcribed_RNA"/>
</dbReference>
<evidence type="ECO:0000313" key="1">
    <source>
        <dbReference type="EMBL" id="JAE02051.1"/>
    </source>
</evidence>
<sequence length="57" mass="6709">MCTTTNRILIYSKFWAEETCEEVVTRSIRCWSRNNNSSAGTFFYFIDVRNDIGNLFS</sequence>
<organism evidence="1">
    <name type="scientific">Arundo donax</name>
    <name type="common">Giant reed</name>
    <name type="synonym">Donax arundinaceus</name>
    <dbReference type="NCBI Taxonomy" id="35708"/>
    <lineage>
        <taxon>Eukaryota</taxon>
        <taxon>Viridiplantae</taxon>
        <taxon>Streptophyta</taxon>
        <taxon>Embryophyta</taxon>
        <taxon>Tracheophyta</taxon>
        <taxon>Spermatophyta</taxon>
        <taxon>Magnoliopsida</taxon>
        <taxon>Liliopsida</taxon>
        <taxon>Poales</taxon>
        <taxon>Poaceae</taxon>
        <taxon>PACMAD clade</taxon>
        <taxon>Arundinoideae</taxon>
        <taxon>Arundineae</taxon>
        <taxon>Arundo</taxon>
    </lineage>
</organism>
<dbReference type="AlphaFoldDB" id="A0A0A9EW02"/>
<reference evidence="1" key="2">
    <citation type="journal article" date="2015" name="Data Brief">
        <title>Shoot transcriptome of the giant reed, Arundo donax.</title>
        <authorList>
            <person name="Barrero R.A."/>
            <person name="Guerrero F.D."/>
            <person name="Moolhuijzen P."/>
            <person name="Goolsby J.A."/>
            <person name="Tidwell J."/>
            <person name="Bellgard S.E."/>
            <person name="Bellgard M.I."/>
        </authorList>
    </citation>
    <scope>NUCLEOTIDE SEQUENCE</scope>
    <source>
        <tissue evidence="1">Shoot tissue taken approximately 20 cm above the soil surface</tissue>
    </source>
</reference>
<name>A0A0A9EW02_ARUDO</name>
<accession>A0A0A9EW02</accession>